<sequence length="40" mass="4111">MELLAGIPEWLVWCAAGSGGVLAVAMVANVIEAALDLEAR</sequence>
<feature type="transmembrane region" description="Helical" evidence="1">
    <location>
        <begin position="12"/>
        <end position="31"/>
    </location>
</feature>
<accession>F5Y1C0</accession>
<gene>
    <name evidence="2" type="ordered locus">Rta_35890</name>
</gene>
<dbReference type="HOGENOM" id="CLU_3295453_0_0_4"/>
<protein>
    <submittedName>
        <fullName evidence="2">Uncharacterized protein</fullName>
    </submittedName>
</protein>
<dbReference type="EMBL" id="CP000245">
    <property type="protein sequence ID" value="AEG94704.1"/>
    <property type="molecule type" value="Genomic_DNA"/>
</dbReference>
<organism evidence="2 3">
    <name type="scientific">Ramlibacter tataouinensis (strain ATCC BAA-407 / DSM 14655 / LMG 21543 / TTB310)</name>
    <dbReference type="NCBI Taxonomy" id="365046"/>
    <lineage>
        <taxon>Bacteria</taxon>
        <taxon>Pseudomonadati</taxon>
        <taxon>Pseudomonadota</taxon>
        <taxon>Betaproteobacteria</taxon>
        <taxon>Burkholderiales</taxon>
        <taxon>Comamonadaceae</taxon>
        <taxon>Ramlibacter</taxon>
    </lineage>
</organism>
<dbReference type="Proteomes" id="UP000008385">
    <property type="component" value="Chromosome"/>
</dbReference>
<evidence type="ECO:0000313" key="2">
    <source>
        <dbReference type="EMBL" id="AEG94704.1"/>
    </source>
</evidence>
<name>F5Y1C0_RAMTT</name>
<keyword evidence="1" id="KW-0472">Membrane</keyword>
<reference evidence="2 3" key="2">
    <citation type="journal article" date="2011" name="PLoS ONE">
        <title>The Cyst-Dividing Bacterium Ramlibacter tataouinensis TTB310 Genome Reveals a Well-Stocked Toolbox for Adaptation to a Desert Environment.</title>
        <authorList>
            <person name="De Luca G."/>
            <person name="Barakat M."/>
            <person name="Ortet P."/>
            <person name="Fochesato S."/>
            <person name="Jourlin-Castelli C."/>
            <person name="Ansaldi M."/>
            <person name="Py B."/>
            <person name="Fichant G."/>
            <person name="Coutinho P.M."/>
            <person name="Voulhoux R."/>
            <person name="Bastien O."/>
            <person name="Marechal E."/>
            <person name="Henrissat B."/>
            <person name="Quentin Y."/>
            <person name="Noirot P."/>
            <person name="Filloux A."/>
            <person name="Mejean V."/>
            <person name="Dubow M.S."/>
            <person name="Barras F."/>
            <person name="Barbe V."/>
            <person name="Weissenbach J."/>
            <person name="Mihalcescu I."/>
            <person name="Vermeglio A."/>
            <person name="Achouak W."/>
            <person name="Heulin T."/>
        </authorList>
    </citation>
    <scope>NUCLEOTIDE SEQUENCE [LARGE SCALE GENOMIC DNA]</scope>
    <source>
        <strain evidence="3">ATCC BAA-407 / DSM 14655 / LMG 21543 / TTB310</strain>
    </source>
</reference>
<evidence type="ECO:0000256" key="1">
    <source>
        <dbReference type="SAM" id="Phobius"/>
    </source>
</evidence>
<dbReference type="KEGG" id="rta:Rta_35890"/>
<keyword evidence="1" id="KW-1133">Transmembrane helix</keyword>
<reference evidence="3" key="1">
    <citation type="submission" date="2006-01" db="EMBL/GenBank/DDBJ databases">
        <title>Genome of the cyst-dividing bacterium Ramlibacter tataouinensis.</title>
        <authorList>
            <person name="Barakat M."/>
            <person name="Ortet P."/>
            <person name="De Luca G."/>
            <person name="Jourlin-Castelli C."/>
            <person name="Ansaldi M."/>
            <person name="Py B."/>
            <person name="Fichant G."/>
            <person name="Coutinho P."/>
            <person name="Voulhoux R."/>
            <person name="Bastien O."/>
            <person name="Roy S."/>
            <person name="Marechal E."/>
            <person name="Henrissat B."/>
            <person name="Quentin Y."/>
            <person name="Noirot P."/>
            <person name="Filloux A."/>
            <person name="Mejean V."/>
            <person name="DuBow M."/>
            <person name="Barras F."/>
            <person name="Heulin T."/>
        </authorList>
    </citation>
    <scope>NUCLEOTIDE SEQUENCE [LARGE SCALE GENOMIC DNA]</scope>
    <source>
        <strain evidence="3">ATCC BAA-407 / DSM 14655 / LMG 21543 / TTB310</strain>
    </source>
</reference>
<keyword evidence="3" id="KW-1185">Reference proteome</keyword>
<dbReference type="STRING" id="365046.Rta_35890"/>
<dbReference type="RefSeq" id="WP_013902934.1">
    <property type="nucleotide sequence ID" value="NC_015677.1"/>
</dbReference>
<evidence type="ECO:0000313" key="3">
    <source>
        <dbReference type="Proteomes" id="UP000008385"/>
    </source>
</evidence>
<proteinExistence type="predicted"/>
<dbReference type="AlphaFoldDB" id="F5Y1C0"/>
<keyword evidence="1" id="KW-0812">Transmembrane</keyword>